<evidence type="ECO:0000313" key="1">
    <source>
        <dbReference type="EMBL" id="QGZ14309.1"/>
    </source>
</evidence>
<dbReference type="EMBL" id="MN549361">
    <property type="protein sequence ID" value="QGZ14309.1"/>
    <property type="molecule type" value="Genomic_DNA"/>
</dbReference>
<dbReference type="Proteomes" id="UP000433502">
    <property type="component" value="Segment"/>
</dbReference>
<protein>
    <submittedName>
        <fullName evidence="1">Uncharacterized protein</fullName>
    </submittedName>
</protein>
<evidence type="ECO:0000313" key="2">
    <source>
        <dbReference type="Proteomes" id="UP000433502"/>
    </source>
</evidence>
<organism evidence="1 2">
    <name type="scientific">Rhizobium phage RL2RES</name>
    <dbReference type="NCBI Taxonomy" id="103371"/>
    <lineage>
        <taxon>Viruses</taxon>
        <taxon>Duplodnaviria</taxon>
        <taxon>Heunggongvirae</taxon>
        <taxon>Uroviricota</taxon>
        <taxon>Caudoviricetes</taxon>
        <taxon>Pootjesviridae</taxon>
        <taxon>Innesvirus</taxon>
        <taxon>Innesvirus RL2RES</taxon>
    </lineage>
</organism>
<sequence length="78" mass="9350">MTAEFPTEKMKISYEEYDKLPTLKQLHDQGLSGRDLIGRKYRSSHPDRYMIFKKMVRKSENHHQGLVHVTQIWEAEFI</sequence>
<proteinExistence type="predicted"/>
<gene>
    <name evidence="1" type="ORF">RL2RES_165</name>
</gene>
<accession>A0A6B9J1L8</accession>
<keyword evidence="2" id="KW-1185">Reference proteome</keyword>
<name>A0A6B9J1L8_9CAUD</name>
<reference evidence="1 2" key="1">
    <citation type="submission" date="2019-10" db="EMBL/GenBank/DDBJ databases">
        <title>Complete genome sequence of bacteriophage vB_RLeM_RL2RES.</title>
        <authorList>
            <person name="Gunathilake D."/>
            <person name="Bhat S."/>
            <person name="Yost C.K."/>
            <person name="Hynes M.F."/>
        </authorList>
    </citation>
    <scope>NUCLEOTIDE SEQUENCE [LARGE SCALE GENOMIC DNA]</scope>
</reference>